<evidence type="ECO:0000256" key="7">
    <source>
        <dbReference type="ARBA" id="ARBA00022840"/>
    </source>
</evidence>
<geneLocation type="plasmid" evidence="11 12">
    <name>pBRH02</name>
</geneLocation>
<dbReference type="AlphaFoldDB" id="E5AVW2"/>
<keyword evidence="2" id="KW-1277">Toxin-antitoxin system</keyword>
<dbReference type="KEGG" id="brh:RBRH_00695"/>
<dbReference type="Gene3D" id="3.30.460.10">
    <property type="entry name" value="Beta Polymerase, domain 2"/>
    <property type="match status" value="1"/>
</dbReference>
<evidence type="ECO:0000256" key="6">
    <source>
        <dbReference type="ARBA" id="ARBA00022741"/>
    </source>
</evidence>
<keyword evidence="4 11" id="KW-0548">Nucleotidyltransferase</keyword>
<dbReference type="InterPro" id="IPR052038">
    <property type="entry name" value="Type-VII_TA_antitoxin"/>
</dbReference>
<protein>
    <submittedName>
        <fullName evidence="11">Nucleotidyltransferase</fullName>
        <ecNumber evidence="11">2.7.7.-</ecNumber>
    </submittedName>
</protein>
<dbReference type="SUPFAM" id="SSF81301">
    <property type="entry name" value="Nucleotidyltransferase"/>
    <property type="match status" value="1"/>
</dbReference>
<dbReference type="Pfam" id="PF01909">
    <property type="entry name" value="NTP_transf_2"/>
    <property type="match status" value="1"/>
</dbReference>
<keyword evidence="3 11" id="KW-0808">Transferase</keyword>
<dbReference type="CDD" id="cd05403">
    <property type="entry name" value="NT_KNTase_like"/>
    <property type="match status" value="1"/>
</dbReference>
<keyword evidence="7" id="KW-0067">ATP-binding</keyword>
<dbReference type="GO" id="GO:0016779">
    <property type="term" value="F:nucleotidyltransferase activity"/>
    <property type="evidence" value="ECO:0007669"/>
    <property type="project" value="UniProtKB-KW"/>
</dbReference>
<dbReference type="HOGENOM" id="CLU_130257_10_2_4"/>
<dbReference type="InterPro" id="IPR002934">
    <property type="entry name" value="Polymerase_NTP_transf_dom"/>
</dbReference>
<dbReference type="PANTHER" id="PTHR33571:SF12">
    <property type="entry name" value="BSL3053 PROTEIN"/>
    <property type="match status" value="1"/>
</dbReference>
<evidence type="ECO:0000256" key="8">
    <source>
        <dbReference type="ARBA" id="ARBA00022842"/>
    </source>
</evidence>
<evidence type="ECO:0000259" key="10">
    <source>
        <dbReference type="Pfam" id="PF01909"/>
    </source>
</evidence>
<dbReference type="EMBL" id="FR687361">
    <property type="protein sequence ID" value="CBW77264.1"/>
    <property type="molecule type" value="Genomic_DNA"/>
</dbReference>
<reference key="1">
    <citation type="submission" date="2010-09" db="EMBL/GenBank/DDBJ databases">
        <title>Complete genome sequence of Burkholderia rhizoxinica, the endosymbiont of the phytopathogenic fungus Rhizopus microsporus.</title>
        <authorList>
            <person name="Lackner G."/>
            <person name="Moebius N."/>
            <person name="Partida-Martinez L.P."/>
            <person name="Hertweck C."/>
        </authorList>
    </citation>
    <scope>NUCLEOTIDE SEQUENCE</scope>
    <source>
        <strain>HKI 454</strain>
    </source>
</reference>
<dbReference type="GO" id="GO:0005524">
    <property type="term" value="F:ATP binding"/>
    <property type="evidence" value="ECO:0007669"/>
    <property type="project" value="UniProtKB-KW"/>
</dbReference>
<keyword evidence="5" id="KW-0479">Metal-binding</keyword>
<name>E5AVW2_MYCRK</name>
<dbReference type="EC" id="2.7.7.-" evidence="11"/>
<dbReference type="Proteomes" id="UP000007437">
    <property type="component" value="Plasmid pBRH02"/>
</dbReference>
<accession>E5AVW2</accession>
<evidence type="ECO:0000256" key="2">
    <source>
        <dbReference type="ARBA" id="ARBA00022649"/>
    </source>
</evidence>
<proteinExistence type="inferred from homology"/>
<keyword evidence="6" id="KW-0547">Nucleotide-binding</keyword>
<evidence type="ECO:0000313" key="12">
    <source>
        <dbReference type="Proteomes" id="UP000007437"/>
    </source>
</evidence>
<dbReference type="InterPro" id="IPR043519">
    <property type="entry name" value="NT_sf"/>
</dbReference>
<dbReference type="PANTHER" id="PTHR33571">
    <property type="entry name" value="SSL8005 PROTEIN"/>
    <property type="match status" value="1"/>
</dbReference>
<comment type="cofactor">
    <cofactor evidence="1">
        <name>Mg(2+)</name>
        <dbReference type="ChEBI" id="CHEBI:18420"/>
    </cofactor>
</comment>
<evidence type="ECO:0000256" key="1">
    <source>
        <dbReference type="ARBA" id="ARBA00001946"/>
    </source>
</evidence>
<comment type="similarity">
    <text evidence="9">Belongs to the MntA antitoxin family.</text>
</comment>
<evidence type="ECO:0000256" key="4">
    <source>
        <dbReference type="ARBA" id="ARBA00022695"/>
    </source>
</evidence>
<keyword evidence="11" id="KW-0614">Plasmid</keyword>
<evidence type="ECO:0000256" key="9">
    <source>
        <dbReference type="ARBA" id="ARBA00038276"/>
    </source>
</evidence>
<reference evidence="11 12" key="2">
    <citation type="journal article" date="2011" name="J. Bacteriol.">
        <title>Complete genome sequence of Burkholderia rhizoxinica, an endosymbiont of Rhizopus microsporus.</title>
        <authorList>
            <person name="Lackner G."/>
            <person name="Moebius N."/>
            <person name="Partida-Martinez L."/>
            <person name="Hertweck C."/>
        </authorList>
    </citation>
    <scope>NUCLEOTIDE SEQUENCE [LARGE SCALE GENOMIC DNA]</scope>
    <source>
        <strain evidence="12">DSM 19002 / CIP 109453 / HKI 454</strain>
        <plasmid evidence="11 12">pBRH02</plasmid>
    </source>
</reference>
<sequence length="104" mass="11326">MIAAREKPVKPSEALGRHREEIRRIVVANRATNPRVFGSVARGEDEDGSDLDILVDPTPDTSLLDIGGIQYKLQDLLGVPVDVLTPKAISIKFRDDVLAQAVPV</sequence>
<organism evidence="11 12">
    <name type="scientific">Mycetohabitans rhizoxinica (strain DSM 19002 / CIP 109453 / HKI 454)</name>
    <name type="common">Paraburkholderia rhizoxinica</name>
    <dbReference type="NCBI Taxonomy" id="882378"/>
    <lineage>
        <taxon>Bacteria</taxon>
        <taxon>Pseudomonadati</taxon>
        <taxon>Pseudomonadota</taxon>
        <taxon>Betaproteobacteria</taxon>
        <taxon>Burkholderiales</taxon>
        <taxon>Burkholderiaceae</taxon>
        <taxon>Mycetohabitans</taxon>
    </lineage>
</organism>
<evidence type="ECO:0000313" key="11">
    <source>
        <dbReference type="EMBL" id="CBW77264.1"/>
    </source>
</evidence>
<dbReference type="GO" id="GO:0046872">
    <property type="term" value="F:metal ion binding"/>
    <property type="evidence" value="ECO:0007669"/>
    <property type="project" value="UniProtKB-KW"/>
</dbReference>
<feature type="domain" description="Polymerase nucleotidyl transferase" evidence="10">
    <location>
        <begin position="31"/>
        <end position="90"/>
    </location>
</feature>
<keyword evidence="8" id="KW-0460">Magnesium</keyword>
<evidence type="ECO:0000256" key="5">
    <source>
        <dbReference type="ARBA" id="ARBA00022723"/>
    </source>
</evidence>
<gene>
    <name evidence="11" type="ordered locus">RBRH_00695</name>
</gene>
<evidence type="ECO:0000256" key="3">
    <source>
        <dbReference type="ARBA" id="ARBA00022679"/>
    </source>
</evidence>